<organism evidence="1">
    <name type="scientific">viral metagenome</name>
    <dbReference type="NCBI Taxonomy" id="1070528"/>
    <lineage>
        <taxon>unclassified sequences</taxon>
        <taxon>metagenomes</taxon>
        <taxon>organismal metagenomes</taxon>
    </lineage>
</organism>
<dbReference type="EMBL" id="MN740462">
    <property type="protein sequence ID" value="QHU27771.1"/>
    <property type="molecule type" value="Genomic_DNA"/>
</dbReference>
<proteinExistence type="predicted"/>
<sequence>MSDFLKDININKIIELIKSSKTEKTIRDRYSEYLKKIAMSQYKSYIDEQIKREEEEEEEEVQEQVQVQVQVQEREKKPYNFIPLPCITSYWPTIEYKLAYEKIIQLIIDNTRDEAEAQTYIENLKRITKNCNKYIDTRYNELKELKNTKL</sequence>
<evidence type="ECO:0000313" key="1">
    <source>
        <dbReference type="EMBL" id="QHU27771.1"/>
    </source>
</evidence>
<protein>
    <submittedName>
        <fullName evidence="1">Uncharacterized protein</fullName>
    </submittedName>
</protein>
<name>A0A6C0LDP8_9ZZZZ</name>
<accession>A0A6C0LDP8</accession>
<reference evidence="1" key="1">
    <citation type="journal article" date="2020" name="Nature">
        <title>Giant virus diversity and host interactions through global metagenomics.</title>
        <authorList>
            <person name="Schulz F."/>
            <person name="Roux S."/>
            <person name="Paez-Espino D."/>
            <person name="Jungbluth S."/>
            <person name="Walsh D.A."/>
            <person name="Denef V.J."/>
            <person name="McMahon K.D."/>
            <person name="Konstantinidis K.T."/>
            <person name="Eloe-Fadrosh E.A."/>
            <person name="Kyrpides N.C."/>
            <person name="Woyke T."/>
        </authorList>
    </citation>
    <scope>NUCLEOTIDE SEQUENCE</scope>
    <source>
        <strain evidence="1">GVMAG-M-3300027769-26</strain>
    </source>
</reference>
<dbReference type="AlphaFoldDB" id="A0A6C0LDP8"/>